<keyword evidence="5 7" id="KW-1133">Transmembrane helix</keyword>
<dbReference type="NCBIfam" id="TIGR01398">
    <property type="entry name" value="FlhA"/>
    <property type="match status" value="1"/>
</dbReference>
<dbReference type="GO" id="GO:0005886">
    <property type="term" value="C:plasma membrane"/>
    <property type="evidence" value="ECO:0007669"/>
    <property type="project" value="UniProtKB-SubCell"/>
</dbReference>
<dbReference type="STRING" id="252305.OB2597_20356"/>
<evidence type="ECO:0000256" key="2">
    <source>
        <dbReference type="ARBA" id="ARBA00008835"/>
    </source>
</evidence>
<dbReference type="Gene3D" id="3.40.50.12790">
    <property type="entry name" value="FHIPEP family, domain 4"/>
    <property type="match status" value="1"/>
</dbReference>
<protein>
    <recommendedName>
        <fullName evidence="7">Flagellar biosynthesis protein FlhA</fullName>
    </recommendedName>
</protein>
<evidence type="ECO:0000313" key="8">
    <source>
        <dbReference type="EMBL" id="EAQ02014.1"/>
    </source>
</evidence>
<keyword evidence="7" id="KW-0813">Transport</keyword>
<feature type="transmembrane region" description="Helical" evidence="7">
    <location>
        <begin position="25"/>
        <end position="43"/>
    </location>
</feature>
<evidence type="ECO:0000256" key="7">
    <source>
        <dbReference type="RuleBase" id="RU364093"/>
    </source>
</evidence>
<feature type="transmembrane region" description="Helical" evidence="7">
    <location>
        <begin position="49"/>
        <end position="68"/>
    </location>
</feature>
<dbReference type="PANTHER" id="PTHR30161">
    <property type="entry name" value="FLAGELLAR EXPORT PROTEIN, MEMBRANE FLHA SUBUNIT-RELATED"/>
    <property type="match status" value="1"/>
</dbReference>
<keyword evidence="4 7" id="KW-0812">Transmembrane</keyword>
<dbReference type="Proteomes" id="UP000004318">
    <property type="component" value="Unassembled WGS sequence"/>
</dbReference>
<keyword evidence="7" id="KW-1006">Bacterial flagellum protein export</keyword>
<evidence type="ECO:0000313" key="9">
    <source>
        <dbReference type="Proteomes" id="UP000004318"/>
    </source>
</evidence>
<dbReference type="HOGENOM" id="CLU_015346_3_0_5"/>
<feature type="transmembrane region" description="Helical" evidence="7">
    <location>
        <begin position="120"/>
        <end position="143"/>
    </location>
</feature>
<feature type="transmembrane region" description="Helical" evidence="7">
    <location>
        <begin position="254"/>
        <end position="271"/>
    </location>
</feature>
<comment type="function">
    <text evidence="7">Required for formation of the rod structure of the flagellar apparatus. Together with FliI and FliH, may constitute the export apparatus of flagellin.</text>
</comment>
<dbReference type="InterPro" id="IPR001712">
    <property type="entry name" value="T3SS_FHIPEP"/>
</dbReference>
<evidence type="ECO:0000256" key="5">
    <source>
        <dbReference type="ARBA" id="ARBA00022989"/>
    </source>
</evidence>
<evidence type="ECO:0000256" key="3">
    <source>
        <dbReference type="ARBA" id="ARBA00022475"/>
    </source>
</evidence>
<dbReference type="Gene3D" id="1.10.8.540">
    <property type="entry name" value="FHIPEP family, domain 3"/>
    <property type="match status" value="1"/>
</dbReference>
<evidence type="ECO:0000256" key="6">
    <source>
        <dbReference type="ARBA" id="ARBA00023136"/>
    </source>
</evidence>
<dbReference type="RefSeq" id="WP_009804014.1">
    <property type="nucleotide sequence ID" value="NZ_AAMO01000009.1"/>
</dbReference>
<evidence type="ECO:0000256" key="4">
    <source>
        <dbReference type="ARBA" id="ARBA00022692"/>
    </source>
</evidence>
<dbReference type="InterPro" id="IPR042193">
    <property type="entry name" value="FHIPEP_3"/>
</dbReference>
<dbReference type="PIRSF" id="PIRSF005419">
    <property type="entry name" value="FlhA"/>
    <property type="match status" value="1"/>
</dbReference>
<dbReference type="InterPro" id="IPR042194">
    <property type="entry name" value="FHIPEP_1"/>
</dbReference>
<organism evidence="8 9">
    <name type="scientific">Pseudooceanicola batsensis (strain ATCC BAA-863 / DSM 15984 / KCTC 12145 / HTCC2597)</name>
    <name type="common">Oceanicola batsensis</name>
    <dbReference type="NCBI Taxonomy" id="252305"/>
    <lineage>
        <taxon>Bacteria</taxon>
        <taxon>Pseudomonadati</taxon>
        <taxon>Pseudomonadota</taxon>
        <taxon>Alphaproteobacteria</taxon>
        <taxon>Rhodobacterales</taxon>
        <taxon>Paracoccaceae</taxon>
        <taxon>Pseudooceanicola</taxon>
    </lineage>
</organism>
<dbReference type="PROSITE" id="PS00994">
    <property type="entry name" value="FHIPEP"/>
    <property type="match status" value="1"/>
</dbReference>
<dbReference type="GO" id="GO:0044780">
    <property type="term" value="P:bacterial-type flagellum assembly"/>
    <property type="evidence" value="ECO:0007669"/>
    <property type="project" value="InterPro"/>
</dbReference>
<keyword evidence="3 7" id="KW-1003">Cell membrane</keyword>
<dbReference type="InterPro" id="IPR006301">
    <property type="entry name" value="FlhA"/>
</dbReference>
<accession>A3U131</accession>
<keyword evidence="9" id="KW-1185">Reference proteome</keyword>
<sequence length="701" mass="75554">MANSELAGTSRQGQMFALGLKNRDIAFAVGVTLVLAVLFIPLPPIILDFGLAISLSLSVLILMVALWIPKPLDFNSFPTLLLVVTMLRLSLNVASTRLILSEGHTGPGAAGGVIEGFSRFIVSGNFVIGIVIFAILVVINFLVITKGSTRIAEVSARFSLDSMPGKQMAIDADLGAGLIDEQEAKTRRKTLEDESGFFGAMDGASKFVRGDAVAGIIITLINVIGGILIGVMQYDLSVADAANSYTTLTIGDGLVTQVPALIVSLAAGLIVTKGGTEGAANEAVLGQLSRFPKALYMAAGLLAGMGLLPGFPTIVFFALGGLMAGLGWYIGQQEERLAEDRRRAEIEKERAGAAAKEETVQSTMKLDDLRLEMGEALVPLMSAADAALPGKIKSLRNLFAREFGFVLPSVRITDEPSLPMNSYAVLVQGVEVARGEVRPNGMMVVNPSDNPLQMAGEAAKDPTFGLDALWIQPQQAGEAERQGYTVVDPESVITTHLTEVVKEHMPDLLTYGATQGLIENLDRDYQKLVGEIGGTSPAIMIQHVLQGLLGERVSVRNLPLIVEAIAEAKRTTSNVTGIIEHVRRRLSNQICKSLTDESGMIPVITLSQKWDQEFVDSIRMNGDDKTLIMSPQRIQEFVLDARRTIQTHAAEDRWPAILVSPDARSFIRNMLERVSPMTQVISHNEVHRNANLRTLATIGRE</sequence>
<comment type="subcellular location">
    <subcellularLocation>
        <location evidence="1 7">Cell membrane</location>
        <topology evidence="1 7">Multi-pass membrane protein</topology>
    </subcellularLocation>
</comment>
<keyword evidence="6 7" id="KW-0472">Membrane</keyword>
<gene>
    <name evidence="7" type="primary">flhA</name>
    <name evidence="8" type="ORF">OB2597_20356</name>
</gene>
<dbReference type="AlphaFoldDB" id="A3U131"/>
<dbReference type="PANTHER" id="PTHR30161:SF1">
    <property type="entry name" value="FLAGELLAR BIOSYNTHESIS PROTEIN FLHA-RELATED"/>
    <property type="match status" value="1"/>
</dbReference>
<reference evidence="8 9" key="1">
    <citation type="journal article" date="2010" name="J. Bacteriol.">
        <title>Genome sequences of Oceanicola granulosus HTCC2516(T) and Oceanicola batsensis HTCC2597(TDelta).</title>
        <authorList>
            <person name="Thrash J.C."/>
            <person name="Cho J.C."/>
            <person name="Vergin K.L."/>
            <person name="Giovannoni S.J."/>
        </authorList>
    </citation>
    <scope>NUCLEOTIDE SEQUENCE [LARGE SCALE GENOMIC DNA]</scope>
    <source>
        <strain evidence="9">ATCC BAA-863 / DSM 15984 / KCTC 12145 / HTCC2597</strain>
    </source>
</reference>
<dbReference type="GO" id="GO:0009306">
    <property type="term" value="P:protein secretion"/>
    <property type="evidence" value="ECO:0007669"/>
    <property type="project" value="InterPro"/>
</dbReference>
<comment type="similarity">
    <text evidence="2 7">Belongs to the FHIPEP (flagella/HR/invasion proteins export pore) family.</text>
</comment>
<keyword evidence="7" id="KW-0653">Protein transport</keyword>
<keyword evidence="7" id="KW-1005">Bacterial flagellum biogenesis</keyword>
<proteinExistence type="inferred from homology"/>
<name>A3U131_PSEBH</name>
<dbReference type="EMBL" id="AAMO01000009">
    <property type="protein sequence ID" value="EAQ02014.1"/>
    <property type="molecule type" value="Genomic_DNA"/>
</dbReference>
<dbReference type="InterPro" id="IPR042196">
    <property type="entry name" value="FHIPEP_4"/>
</dbReference>
<dbReference type="InterPro" id="IPR025505">
    <property type="entry name" value="FHIPEP_CS"/>
</dbReference>
<feature type="transmembrane region" description="Helical" evidence="7">
    <location>
        <begin position="212"/>
        <end position="234"/>
    </location>
</feature>
<dbReference type="PRINTS" id="PR00949">
    <property type="entry name" value="TYPE3IMAPROT"/>
</dbReference>
<keyword evidence="8" id="KW-0969">Cilium</keyword>
<dbReference type="Pfam" id="PF00771">
    <property type="entry name" value="FHIPEP"/>
    <property type="match status" value="1"/>
</dbReference>
<keyword evidence="8" id="KW-0282">Flagellum</keyword>
<comment type="caution">
    <text evidence="8">The sequence shown here is derived from an EMBL/GenBank/DDBJ whole genome shotgun (WGS) entry which is preliminary data.</text>
</comment>
<comment type="caution">
    <text evidence="7">Lacks conserved residue(s) required for the propagation of feature annotation.</text>
</comment>
<dbReference type="Gene3D" id="3.40.30.60">
    <property type="entry name" value="FHIPEP family, domain 1"/>
    <property type="match status" value="1"/>
</dbReference>
<keyword evidence="8" id="KW-0966">Cell projection</keyword>
<evidence type="ECO:0000256" key="1">
    <source>
        <dbReference type="ARBA" id="ARBA00004651"/>
    </source>
</evidence>